<dbReference type="InterPro" id="IPR010985">
    <property type="entry name" value="Ribbon_hlx_hlx"/>
</dbReference>
<name>A0A2U3L0A0_9BACT</name>
<protein>
    <recommendedName>
        <fullName evidence="1">Ribbon-helix-helix protein CopG domain-containing protein</fullName>
    </recommendedName>
</protein>
<dbReference type="EMBL" id="OMOD01000154">
    <property type="protein sequence ID" value="SPF45322.1"/>
    <property type="molecule type" value="Genomic_DNA"/>
</dbReference>
<dbReference type="SUPFAM" id="SSF47598">
    <property type="entry name" value="Ribbon-helix-helix"/>
    <property type="match status" value="1"/>
</dbReference>
<dbReference type="Gene3D" id="1.10.1220.10">
    <property type="entry name" value="Met repressor-like"/>
    <property type="match status" value="1"/>
</dbReference>
<feature type="domain" description="Ribbon-helix-helix protein CopG" evidence="1">
    <location>
        <begin position="5"/>
        <end position="43"/>
    </location>
</feature>
<dbReference type="Pfam" id="PF01402">
    <property type="entry name" value="RHH_1"/>
    <property type="match status" value="1"/>
</dbReference>
<dbReference type="InterPro" id="IPR002145">
    <property type="entry name" value="CopG"/>
</dbReference>
<gene>
    <name evidence="2" type="ORF">SBA1_590005</name>
</gene>
<evidence type="ECO:0000313" key="2">
    <source>
        <dbReference type="EMBL" id="SPF45322.1"/>
    </source>
</evidence>
<evidence type="ECO:0000259" key="1">
    <source>
        <dbReference type="Pfam" id="PF01402"/>
    </source>
</evidence>
<dbReference type="CDD" id="cd22231">
    <property type="entry name" value="RHH_NikR_HicB-like"/>
    <property type="match status" value="1"/>
</dbReference>
<dbReference type="AlphaFoldDB" id="A0A2U3L0A0"/>
<sequence length="84" mass="9895">MRNTKTLSVTLPPEMLKRAQSIAKKESRTLSELIREALRRYEQRSWWDKVNTYGRATAERQGIREADVDRLVHEIRASKRGARK</sequence>
<organism evidence="2 3">
    <name type="scientific">Candidatus Sulfotelmatobacter kueseliae</name>
    <dbReference type="NCBI Taxonomy" id="2042962"/>
    <lineage>
        <taxon>Bacteria</taxon>
        <taxon>Pseudomonadati</taxon>
        <taxon>Acidobacteriota</taxon>
        <taxon>Terriglobia</taxon>
        <taxon>Terriglobales</taxon>
        <taxon>Candidatus Korobacteraceae</taxon>
        <taxon>Candidatus Sulfotelmatobacter</taxon>
    </lineage>
</organism>
<evidence type="ECO:0000313" key="3">
    <source>
        <dbReference type="Proteomes" id="UP000238701"/>
    </source>
</evidence>
<dbReference type="Proteomes" id="UP000238701">
    <property type="component" value="Unassembled WGS sequence"/>
</dbReference>
<reference evidence="3" key="1">
    <citation type="submission" date="2018-02" db="EMBL/GenBank/DDBJ databases">
        <authorList>
            <person name="Hausmann B."/>
        </authorList>
    </citation>
    <scope>NUCLEOTIDE SEQUENCE [LARGE SCALE GENOMIC DNA]</scope>
    <source>
        <strain evidence="3">Peat soil MAG SbA1</strain>
    </source>
</reference>
<accession>A0A2U3L0A0</accession>
<dbReference type="InterPro" id="IPR013321">
    <property type="entry name" value="Arc_rbn_hlx_hlx"/>
</dbReference>
<proteinExistence type="predicted"/>
<dbReference type="OrthoDB" id="1727034at2"/>
<dbReference type="GO" id="GO:0006355">
    <property type="term" value="P:regulation of DNA-templated transcription"/>
    <property type="evidence" value="ECO:0007669"/>
    <property type="project" value="InterPro"/>
</dbReference>